<dbReference type="Proteomes" id="UP000199111">
    <property type="component" value="Unassembled WGS sequence"/>
</dbReference>
<organism evidence="1 2">
    <name type="scientific">Streptosporangium canum</name>
    <dbReference type="NCBI Taxonomy" id="324952"/>
    <lineage>
        <taxon>Bacteria</taxon>
        <taxon>Bacillati</taxon>
        <taxon>Actinomycetota</taxon>
        <taxon>Actinomycetes</taxon>
        <taxon>Streptosporangiales</taxon>
        <taxon>Streptosporangiaceae</taxon>
        <taxon>Streptosporangium</taxon>
    </lineage>
</organism>
<keyword evidence="2" id="KW-1185">Reference proteome</keyword>
<dbReference type="RefSeq" id="WP_177245408.1">
    <property type="nucleotide sequence ID" value="NZ_FOQY01000033.1"/>
</dbReference>
<dbReference type="AlphaFoldDB" id="A0A1I4BVL2"/>
<evidence type="ECO:0000313" key="2">
    <source>
        <dbReference type="Proteomes" id="UP000199111"/>
    </source>
</evidence>
<gene>
    <name evidence="1" type="ORF">SAMN05216275_13331</name>
</gene>
<dbReference type="GeneID" id="96304177"/>
<proteinExistence type="predicted"/>
<accession>A0A1I4BVL2</accession>
<reference evidence="2" key="1">
    <citation type="submission" date="2016-10" db="EMBL/GenBank/DDBJ databases">
        <authorList>
            <person name="Varghese N."/>
            <person name="Submissions S."/>
        </authorList>
    </citation>
    <scope>NUCLEOTIDE SEQUENCE [LARGE SCALE GENOMIC DNA]</scope>
    <source>
        <strain evidence="2">CGMCC 4.2126</strain>
    </source>
</reference>
<evidence type="ECO:0000313" key="1">
    <source>
        <dbReference type="EMBL" id="SFK72099.1"/>
    </source>
</evidence>
<sequence length="45" mass="5170">MQKIRCGQNRTAYLVGGIVYKVDGWPPENVHDHRILQRARHAGMP</sequence>
<dbReference type="EMBL" id="FOQY01000033">
    <property type="protein sequence ID" value="SFK72099.1"/>
    <property type="molecule type" value="Genomic_DNA"/>
</dbReference>
<name>A0A1I4BVL2_9ACTN</name>
<protein>
    <submittedName>
        <fullName evidence="1">Uncharacterized protein</fullName>
    </submittedName>
</protein>